<keyword evidence="1" id="KW-1133">Transmembrane helix</keyword>
<feature type="domain" description="Mga helix-turn-helix" evidence="2">
    <location>
        <begin position="87"/>
        <end position="170"/>
    </location>
</feature>
<evidence type="ECO:0000259" key="2">
    <source>
        <dbReference type="Pfam" id="PF05043"/>
    </source>
</evidence>
<comment type="caution">
    <text evidence="3">The sequence shown here is derived from an EMBL/GenBank/DDBJ whole genome shotgun (WGS) entry which is preliminary data.</text>
</comment>
<keyword evidence="1" id="KW-0472">Membrane</keyword>
<dbReference type="Proteomes" id="UP000277864">
    <property type="component" value="Unassembled WGS sequence"/>
</dbReference>
<reference evidence="3 4" key="1">
    <citation type="submission" date="2018-03" db="EMBL/GenBank/DDBJ databases">
        <authorList>
            <person name="Gulvik C.A."/>
        </authorList>
    </citation>
    <scope>NUCLEOTIDE SEQUENCE [LARGE SCALE GENOMIC DNA]</scope>
    <source>
        <strain evidence="3 4">JCM 31581</strain>
    </source>
</reference>
<accession>A0A3R9ZWH3</accession>
<evidence type="ECO:0000313" key="3">
    <source>
        <dbReference type="EMBL" id="RST89396.1"/>
    </source>
</evidence>
<dbReference type="EMBL" id="PXZH01000002">
    <property type="protein sequence ID" value="RST89396.1"/>
    <property type="molecule type" value="Genomic_DNA"/>
</dbReference>
<dbReference type="OrthoDB" id="2172547at2"/>
<dbReference type="InterPro" id="IPR007737">
    <property type="entry name" value="Mga_HTH"/>
</dbReference>
<dbReference type="Pfam" id="PF05043">
    <property type="entry name" value="Mga"/>
    <property type="match status" value="1"/>
</dbReference>
<dbReference type="AlphaFoldDB" id="A0A3R9ZWH3"/>
<sequence length="510" mass="60613">MEQIVLNNKDKIKFDLLKGFTQKKQGYSLIEMMTMYDLSKSSTIRYINELNEDLSQLFDAQVSIIFFQDKRYRFSKQDLFIDSYVIDQMRCYYLNNSTPVLVLNAILTKKYPSMEKLSIDLNLSNSAIYKSMAVMQQLTENFNGKITFNSRTSNIEGDELGVRLFIYFLYWSMYRTTQTNPFGPHMPNDYLTIDHLRPLITDRKVLSLSQTTKLSMLQGITLYRINYRKIKINLEPDLAKDIALFNPDNFRLPKITADLTEEEKKQESDLFVFFTKLLIADIDSFDRKKQLVNHYQEADLEISQRITQFIHQFENYMVFHFSKEGYIEIYYLLLILFIYFQYINIDFSKFHTDMTYVNRPKALVDEFKQVENNLYLFIKKNVEPNFLKTIPEDILNMLSHVLFFCYHQNLSPNSIKVHIQMSKNIYIGRSIQKFLTNTFNKDTITFTLNPENADLIISDTFEGVTSHPHQEHLYFDNQYDYQNWNMLLSEISTIIYQKVFLSRVVQLDEE</sequence>
<evidence type="ECO:0000313" key="4">
    <source>
        <dbReference type="Proteomes" id="UP000277864"/>
    </source>
</evidence>
<organism evidence="3 4">
    <name type="scientific">Vagococcus humatus</name>
    <dbReference type="NCBI Taxonomy" id="1889241"/>
    <lineage>
        <taxon>Bacteria</taxon>
        <taxon>Bacillati</taxon>
        <taxon>Bacillota</taxon>
        <taxon>Bacilli</taxon>
        <taxon>Lactobacillales</taxon>
        <taxon>Enterococcaceae</taxon>
        <taxon>Vagococcus</taxon>
    </lineage>
</organism>
<evidence type="ECO:0000256" key="1">
    <source>
        <dbReference type="SAM" id="Phobius"/>
    </source>
</evidence>
<keyword evidence="1" id="KW-0812">Transmembrane</keyword>
<name>A0A3R9ZWH3_9ENTE</name>
<protein>
    <recommendedName>
        <fullName evidence="2">Mga helix-turn-helix domain-containing protein</fullName>
    </recommendedName>
</protein>
<dbReference type="RefSeq" id="WP_125943329.1">
    <property type="nucleotide sequence ID" value="NZ_PXZH01000002.1"/>
</dbReference>
<gene>
    <name evidence="3" type="ORF">C7P63_06380</name>
</gene>
<keyword evidence="4" id="KW-1185">Reference proteome</keyword>
<feature type="transmembrane region" description="Helical" evidence="1">
    <location>
        <begin position="329"/>
        <end position="345"/>
    </location>
</feature>
<proteinExistence type="predicted"/>